<name>A0A2U8E2N9_9BACT</name>
<proteinExistence type="predicted"/>
<feature type="domain" description="BACON" evidence="2">
    <location>
        <begin position="805"/>
        <end position="860"/>
    </location>
</feature>
<dbReference type="EMBL" id="CP023004">
    <property type="protein sequence ID" value="AWI09055.1"/>
    <property type="molecule type" value="Genomic_DNA"/>
</dbReference>
<dbReference type="Pfam" id="PF13004">
    <property type="entry name" value="BACON"/>
    <property type="match status" value="1"/>
</dbReference>
<dbReference type="KEGG" id="elut:CKA38_07210"/>
<feature type="compositionally biased region" description="Low complexity" evidence="1">
    <location>
        <begin position="861"/>
        <end position="872"/>
    </location>
</feature>
<dbReference type="Gene3D" id="3.40.390.10">
    <property type="entry name" value="Collagenase (Catalytic Domain)"/>
    <property type="match status" value="1"/>
</dbReference>
<evidence type="ECO:0000313" key="5">
    <source>
        <dbReference type="Proteomes" id="UP000244896"/>
    </source>
</evidence>
<dbReference type="RefSeq" id="WP_108824869.1">
    <property type="nucleotide sequence ID" value="NZ_CP023004.1"/>
</dbReference>
<dbReference type="OrthoDB" id="186544at2"/>
<dbReference type="Pfam" id="PF19190">
    <property type="entry name" value="BACON_2"/>
    <property type="match status" value="1"/>
</dbReference>
<evidence type="ECO:0000259" key="3">
    <source>
        <dbReference type="Pfam" id="PF19190"/>
    </source>
</evidence>
<dbReference type="InterPro" id="IPR013783">
    <property type="entry name" value="Ig-like_fold"/>
</dbReference>
<dbReference type="GO" id="GO:0008237">
    <property type="term" value="F:metallopeptidase activity"/>
    <property type="evidence" value="ECO:0007669"/>
    <property type="project" value="InterPro"/>
</dbReference>
<protein>
    <recommendedName>
        <fullName evidence="2 3">BACON domain-containing protein</fullName>
    </recommendedName>
</protein>
<evidence type="ECO:0000256" key="1">
    <source>
        <dbReference type="SAM" id="MobiDB-lite"/>
    </source>
</evidence>
<feature type="domain" description="BACON" evidence="3">
    <location>
        <begin position="520"/>
        <end position="596"/>
    </location>
</feature>
<accession>A0A2U8E2N9</accession>
<evidence type="ECO:0000259" key="2">
    <source>
        <dbReference type="Pfam" id="PF13004"/>
    </source>
</evidence>
<dbReference type="Gene3D" id="2.60.120.380">
    <property type="match status" value="1"/>
</dbReference>
<dbReference type="CDD" id="cd14948">
    <property type="entry name" value="BACON"/>
    <property type="match status" value="2"/>
</dbReference>
<dbReference type="InterPro" id="IPR024361">
    <property type="entry name" value="BACON"/>
</dbReference>
<dbReference type="Gene3D" id="2.60.40.10">
    <property type="entry name" value="Immunoglobulins"/>
    <property type="match status" value="2"/>
</dbReference>
<feature type="region of interest" description="Disordered" evidence="1">
    <location>
        <begin position="857"/>
        <end position="877"/>
    </location>
</feature>
<gene>
    <name evidence="4" type="ORF">CKA38_07210</name>
</gene>
<dbReference type="InterPro" id="IPR024079">
    <property type="entry name" value="MetalloPept_cat_dom_sf"/>
</dbReference>
<reference evidence="4 5" key="1">
    <citation type="journal article" date="2018" name="Syst. Appl. Microbiol.">
        <title>Ereboglobus luteus gen. nov. sp. nov. from cockroach guts, and new insights into the oxygen relationship of the genera Opitutus and Didymococcus (Verrucomicrobia: Opitutaceae).</title>
        <authorList>
            <person name="Tegtmeier D."/>
            <person name="Belitz A."/>
            <person name="Radek R."/>
            <person name="Heimerl T."/>
            <person name="Brune A."/>
        </authorList>
    </citation>
    <scope>NUCLEOTIDE SEQUENCE [LARGE SCALE GENOMIC DNA]</scope>
    <source>
        <strain evidence="4 5">Ho45</strain>
    </source>
</reference>
<sequence>MRHSRPGATKVIFLDFGGGTIENTAWNKSYEVDRYRATPYNIDGDATTFNEQEQENIVRIWERVSEYFSAFDVDVTTEKPAIFTRTTGRVLITRSSDANGRKMPAAADGADGVAILQAFGWLGYETDLSPVFIYYDTLKSINADIAYAAAHEFGHNLGLSHDGPGYQTSSDDFGYYPGHGTGATSWGTIMGNAYNANRRNVYQWSKGEYYSANNKEDDLMIIEGKLGYRGVIAATTRATALPLTTGDDGSIGASGLIRNADEPHYYGINLSSPGSINFSLYPTRVSGTGTIIGSTDLKLEILDSSGNLNSSNNAPTLTYATLSKQLDAGQWYLRITSGSTGNPYATSISTRTGYTAYGSIGQYTLSTNLVQSNPSLAAALASELTWTKEPGADAEWFGQTTTTYDGVAAAQSGALAQGQSSGVLTTVEGSGTVSFWWKISADAADALVFATTDLSTALTETPESITGQQDWAKKTIAITTTGTHQFGWTFDKASAGTTGAAWVDQVVWTPDNFNPAITPNTKEADSAAGQFTLTATTSKTWTATTDASWLGVTPASGNAGSQTLTVTHNANDTGSPRRATITITSGGISRVCEVAQPAHIPLATALDNNLVWTTGAEDENGSAIDAPWTTQTITTHDGQHAARSGIILGTSTSGVEDGQQTWIQTTVTGEGILSFWCKVSSEPWSKDEHGTWGDFLYFYIDGREQTFYSDGKAQTFEMNGRQRSGLGGEHDWAQHIFVITGTGEHKLKWLYDKDPAGSIGADGVWLDQVTWTTGTDITLSVSPVAKQVSGSRNNFTVTVDSNITWTAASSASWLTVSPAAGVATGSFIVTCATNTSSNSRTGVVTVTAGNRTASCTVTQEGATNTGTNDNNNSGGGGGGGAPSLWSLALICLLFGLRKIIRMRELGAR</sequence>
<dbReference type="Proteomes" id="UP000244896">
    <property type="component" value="Chromosome"/>
</dbReference>
<evidence type="ECO:0000313" key="4">
    <source>
        <dbReference type="EMBL" id="AWI09055.1"/>
    </source>
</evidence>
<keyword evidence="5" id="KW-1185">Reference proteome</keyword>
<dbReference type="SUPFAM" id="SSF55486">
    <property type="entry name" value="Metalloproteases ('zincins'), catalytic domain"/>
    <property type="match status" value="1"/>
</dbReference>
<organism evidence="4 5">
    <name type="scientific">Ereboglobus luteus</name>
    <dbReference type="NCBI Taxonomy" id="1796921"/>
    <lineage>
        <taxon>Bacteria</taxon>
        <taxon>Pseudomonadati</taxon>
        <taxon>Verrucomicrobiota</taxon>
        <taxon>Opitutia</taxon>
        <taxon>Opitutales</taxon>
        <taxon>Opitutaceae</taxon>
        <taxon>Ereboglobus</taxon>
    </lineage>
</organism>
<dbReference type="AlphaFoldDB" id="A0A2U8E2N9"/>